<proteinExistence type="inferred from homology"/>
<keyword evidence="10" id="KW-0813">Transport</keyword>
<protein>
    <recommendedName>
        <fullName evidence="10">Fluoride-specific ion channel FluC</fullName>
    </recommendedName>
</protein>
<comment type="function">
    <text evidence="9 10">Fluoride-specific ion channel. Important for reducing fluoride concentration in the cell, thus reducing its toxicity.</text>
</comment>
<keyword evidence="3 10" id="KW-0812">Transmembrane</keyword>
<keyword evidence="5 10" id="KW-0472">Membrane</keyword>
<evidence type="ECO:0000256" key="2">
    <source>
        <dbReference type="ARBA" id="ARBA00022475"/>
    </source>
</evidence>
<keyword evidence="10" id="KW-0915">Sodium</keyword>
<organism evidence="11 12">
    <name type="scientific">Miniimonas arenae</name>
    <dbReference type="NCBI Taxonomy" id="676201"/>
    <lineage>
        <taxon>Bacteria</taxon>
        <taxon>Bacillati</taxon>
        <taxon>Actinomycetota</taxon>
        <taxon>Actinomycetes</taxon>
        <taxon>Micrococcales</taxon>
        <taxon>Beutenbergiaceae</taxon>
        <taxon>Miniimonas</taxon>
    </lineage>
</organism>
<dbReference type="GO" id="GO:0140114">
    <property type="term" value="P:cellular detoxification of fluoride"/>
    <property type="evidence" value="ECO:0007669"/>
    <property type="project" value="UniProtKB-UniRule"/>
</dbReference>
<keyword evidence="6 10" id="KW-0407">Ion channel</keyword>
<dbReference type="PANTHER" id="PTHR28259">
    <property type="entry name" value="FLUORIDE EXPORT PROTEIN 1-RELATED"/>
    <property type="match status" value="1"/>
</dbReference>
<evidence type="ECO:0000256" key="1">
    <source>
        <dbReference type="ARBA" id="ARBA00004651"/>
    </source>
</evidence>
<keyword evidence="4 10" id="KW-1133">Transmembrane helix</keyword>
<dbReference type="EMBL" id="VENP01000035">
    <property type="protein sequence ID" value="TNU73718.1"/>
    <property type="molecule type" value="Genomic_DNA"/>
</dbReference>
<dbReference type="InterPro" id="IPR003691">
    <property type="entry name" value="FluC"/>
</dbReference>
<feature type="transmembrane region" description="Helical" evidence="10">
    <location>
        <begin position="104"/>
        <end position="124"/>
    </location>
</feature>
<feature type="binding site" evidence="10">
    <location>
        <position position="76"/>
    </location>
    <ligand>
        <name>Na(+)</name>
        <dbReference type="ChEBI" id="CHEBI:29101"/>
        <note>structural</note>
    </ligand>
</feature>
<dbReference type="GO" id="GO:0046872">
    <property type="term" value="F:metal ion binding"/>
    <property type="evidence" value="ECO:0007669"/>
    <property type="project" value="UniProtKB-KW"/>
</dbReference>
<gene>
    <name evidence="10 11" type="primary">crcB</name>
    <name evidence="10" type="synonym">fluC</name>
    <name evidence="11" type="ORF">FH969_09970</name>
</gene>
<keyword evidence="2 10" id="KW-1003">Cell membrane</keyword>
<feature type="binding site" evidence="10">
    <location>
        <position position="79"/>
    </location>
    <ligand>
        <name>Na(+)</name>
        <dbReference type="ChEBI" id="CHEBI:29101"/>
        <note>structural</note>
    </ligand>
</feature>
<dbReference type="Proteomes" id="UP000313849">
    <property type="component" value="Unassembled WGS sequence"/>
</dbReference>
<dbReference type="Pfam" id="PF02537">
    <property type="entry name" value="CRCB"/>
    <property type="match status" value="1"/>
</dbReference>
<evidence type="ECO:0000256" key="9">
    <source>
        <dbReference type="ARBA" id="ARBA00049940"/>
    </source>
</evidence>
<evidence type="ECO:0000313" key="12">
    <source>
        <dbReference type="Proteomes" id="UP000313849"/>
    </source>
</evidence>
<accession>A0A5C5B9Z1</accession>
<comment type="similarity">
    <text evidence="7 10">Belongs to the fluoride channel Fluc/FEX (TC 1.A.43) family.</text>
</comment>
<keyword evidence="12" id="KW-1185">Reference proteome</keyword>
<keyword evidence="10" id="KW-0479">Metal-binding</keyword>
<evidence type="ECO:0000256" key="7">
    <source>
        <dbReference type="ARBA" id="ARBA00035120"/>
    </source>
</evidence>
<sequence>MSPATLLLVALAGGAGAASRFVLDGLVNRHVRASVPLGTVVVNVLGSFLLGLLVGLSEDHVASAEVLAVLGTGFLGGFTTFSTASLEAVRLAAEEREGAAVRAVVHAVGMLALGLGAAALGLWLG</sequence>
<evidence type="ECO:0000313" key="11">
    <source>
        <dbReference type="EMBL" id="TNU73718.1"/>
    </source>
</evidence>
<evidence type="ECO:0000256" key="4">
    <source>
        <dbReference type="ARBA" id="ARBA00022989"/>
    </source>
</evidence>
<evidence type="ECO:0000256" key="6">
    <source>
        <dbReference type="ARBA" id="ARBA00023303"/>
    </source>
</evidence>
<comment type="catalytic activity">
    <reaction evidence="8">
        <text>fluoride(in) = fluoride(out)</text>
        <dbReference type="Rhea" id="RHEA:76159"/>
        <dbReference type="ChEBI" id="CHEBI:17051"/>
    </reaction>
    <physiologicalReaction direction="left-to-right" evidence="8">
        <dbReference type="Rhea" id="RHEA:76160"/>
    </physiologicalReaction>
</comment>
<dbReference type="AlphaFoldDB" id="A0A5C5B9Z1"/>
<name>A0A5C5B9Z1_9MICO</name>
<feature type="transmembrane region" description="Helical" evidence="10">
    <location>
        <begin position="33"/>
        <end position="54"/>
    </location>
</feature>
<dbReference type="GO" id="GO:0062054">
    <property type="term" value="F:fluoride channel activity"/>
    <property type="evidence" value="ECO:0007669"/>
    <property type="project" value="UniProtKB-UniRule"/>
</dbReference>
<comment type="caution">
    <text evidence="11">The sequence shown here is derived from an EMBL/GenBank/DDBJ whole genome shotgun (WGS) entry which is preliminary data.</text>
</comment>
<evidence type="ECO:0000256" key="5">
    <source>
        <dbReference type="ARBA" id="ARBA00023136"/>
    </source>
</evidence>
<comment type="activity regulation">
    <text evidence="10">Na(+) is not transported, but it plays an essential structural role and its presence is essential for fluoride channel function.</text>
</comment>
<evidence type="ECO:0000256" key="3">
    <source>
        <dbReference type="ARBA" id="ARBA00022692"/>
    </source>
</evidence>
<dbReference type="GO" id="GO:0005886">
    <property type="term" value="C:plasma membrane"/>
    <property type="evidence" value="ECO:0007669"/>
    <property type="project" value="UniProtKB-SubCell"/>
</dbReference>
<dbReference type="PANTHER" id="PTHR28259:SF1">
    <property type="entry name" value="FLUORIDE EXPORT PROTEIN 1-RELATED"/>
    <property type="match status" value="1"/>
</dbReference>
<feature type="transmembrane region" description="Helical" evidence="10">
    <location>
        <begin position="66"/>
        <end position="84"/>
    </location>
</feature>
<dbReference type="RefSeq" id="WP_139987133.1">
    <property type="nucleotide sequence ID" value="NZ_VENP01000035.1"/>
</dbReference>
<keyword evidence="10" id="KW-0406">Ion transport</keyword>
<reference evidence="11 12" key="1">
    <citation type="submission" date="2019-06" db="EMBL/GenBank/DDBJ databases">
        <title>Draft genome sequence of Miniimonas arenae KCTC 19750T isolated from sea sand.</title>
        <authorList>
            <person name="Park S.-J."/>
        </authorList>
    </citation>
    <scope>NUCLEOTIDE SEQUENCE [LARGE SCALE GENOMIC DNA]</scope>
    <source>
        <strain evidence="11 12">KCTC 19750</strain>
    </source>
</reference>
<evidence type="ECO:0000256" key="10">
    <source>
        <dbReference type="HAMAP-Rule" id="MF_00454"/>
    </source>
</evidence>
<dbReference type="NCBIfam" id="TIGR00494">
    <property type="entry name" value="crcB"/>
    <property type="match status" value="1"/>
</dbReference>
<comment type="subcellular location">
    <subcellularLocation>
        <location evidence="1 10">Cell membrane</location>
        <topology evidence="1 10">Multi-pass membrane protein</topology>
    </subcellularLocation>
</comment>
<evidence type="ECO:0000256" key="8">
    <source>
        <dbReference type="ARBA" id="ARBA00035585"/>
    </source>
</evidence>
<dbReference type="HAMAP" id="MF_00454">
    <property type="entry name" value="FluC"/>
    <property type="match status" value="1"/>
</dbReference>